<dbReference type="NCBIfam" id="TIGR00732">
    <property type="entry name" value="dprA"/>
    <property type="match status" value="1"/>
</dbReference>
<comment type="similarity">
    <text evidence="1">Belongs to the DprA/Smf family.</text>
</comment>
<dbReference type="InterPro" id="IPR041614">
    <property type="entry name" value="DprA_WH"/>
</dbReference>
<accession>A0A2W4ZZK6</accession>
<protein>
    <submittedName>
        <fullName evidence="4">DNA-protecting protein DprA</fullName>
    </submittedName>
</protein>
<dbReference type="AlphaFoldDB" id="A0A2W4ZZK6"/>
<dbReference type="PANTHER" id="PTHR43022:SF1">
    <property type="entry name" value="PROTEIN SMF"/>
    <property type="match status" value="1"/>
</dbReference>
<dbReference type="Pfam" id="PF17782">
    <property type="entry name" value="WHD_DprA"/>
    <property type="match status" value="1"/>
</dbReference>
<proteinExistence type="inferred from homology"/>
<reference evidence="4 5" key="1">
    <citation type="submission" date="2017-08" db="EMBL/GenBank/DDBJ databases">
        <title>Infants hospitalized years apart are colonized by the same room-sourced microbial strains.</title>
        <authorList>
            <person name="Brooks B."/>
            <person name="Olm M.R."/>
            <person name="Firek B.A."/>
            <person name="Baker R."/>
            <person name="Thomas B.C."/>
            <person name="Morowitz M.J."/>
            <person name="Banfield J.F."/>
        </authorList>
    </citation>
    <scope>NUCLEOTIDE SEQUENCE [LARGE SCALE GENOMIC DNA]</scope>
    <source>
        <strain evidence="4">S2_018_000_R2_104</strain>
    </source>
</reference>
<dbReference type="PANTHER" id="PTHR43022">
    <property type="entry name" value="PROTEIN SMF"/>
    <property type="match status" value="1"/>
</dbReference>
<dbReference type="InterPro" id="IPR036388">
    <property type="entry name" value="WH-like_DNA-bd_sf"/>
</dbReference>
<feature type="domain" description="Smf/DprA SLOG" evidence="2">
    <location>
        <begin position="87"/>
        <end position="293"/>
    </location>
</feature>
<evidence type="ECO:0000259" key="2">
    <source>
        <dbReference type="Pfam" id="PF02481"/>
    </source>
</evidence>
<dbReference type="SUPFAM" id="SSF102405">
    <property type="entry name" value="MCP/YpsA-like"/>
    <property type="match status" value="1"/>
</dbReference>
<dbReference type="EMBL" id="QFNK01000045">
    <property type="protein sequence ID" value="PZO87713.1"/>
    <property type="molecule type" value="Genomic_DNA"/>
</dbReference>
<evidence type="ECO:0000313" key="5">
    <source>
        <dbReference type="Proteomes" id="UP000249557"/>
    </source>
</evidence>
<evidence type="ECO:0000313" key="4">
    <source>
        <dbReference type="EMBL" id="PZO87713.1"/>
    </source>
</evidence>
<dbReference type="GO" id="GO:0009294">
    <property type="term" value="P:DNA-mediated transformation"/>
    <property type="evidence" value="ECO:0007669"/>
    <property type="project" value="InterPro"/>
</dbReference>
<dbReference type="InterPro" id="IPR003488">
    <property type="entry name" value="DprA"/>
</dbReference>
<organism evidence="4 5">
    <name type="scientific">Micavibrio aeruginosavorus</name>
    <dbReference type="NCBI Taxonomy" id="349221"/>
    <lineage>
        <taxon>Bacteria</taxon>
        <taxon>Pseudomonadati</taxon>
        <taxon>Bdellovibrionota</taxon>
        <taxon>Bdellovibrionia</taxon>
        <taxon>Bdellovibrionales</taxon>
        <taxon>Pseudobdellovibrionaceae</taxon>
        <taxon>Micavibrio</taxon>
    </lineage>
</organism>
<comment type="caution">
    <text evidence="4">The sequence shown here is derived from an EMBL/GenBank/DDBJ whole genome shotgun (WGS) entry which is preliminary data.</text>
</comment>
<dbReference type="Proteomes" id="UP000249557">
    <property type="component" value="Unassembled WGS sequence"/>
</dbReference>
<dbReference type="Gene3D" id="1.10.10.10">
    <property type="entry name" value="Winged helix-like DNA-binding domain superfamily/Winged helix DNA-binding domain"/>
    <property type="match status" value="1"/>
</dbReference>
<name>A0A2W4ZZK6_9BACT</name>
<evidence type="ECO:0000259" key="3">
    <source>
        <dbReference type="Pfam" id="PF17782"/>
    </source>
</evidence>
<dbReference type="Gene3D" id="3.40.50.450">
    <property type="match status" value="1"/>
</dbReference>
<dbReference type="Pfam" id="PF21102">
    <property type="entry name" value="DprA_N"/>
    <property type="match status" value="1"/>
</dbReference>
<dbReference type="InterPro" id="IPR057666">
    <property type="entry name" value="DrpA_SLOG"/>
</dbReference>
<evidence type="ECO:0000256" key="1">
    <source>
        <dbReference type="ARBA" id="ARBA00006525"/>
    </source>
</evidence>
<gene>
    <name evidence="4" type="primary">dprA</name>
    <name evidence="4" type="ORF">DI626_03355</name>
</gene>
<sequence>MFSVRQDCGAGTLDDVEKTAWLRLIRTENVGPITFYNLLERFGTARKAIEALPTLSRKGGRLKDLSIYPEDKALAEMERLSKAGGRMIFAAESMYPLSLAAVEDAPPVLSVLGNPKLLNLPCTAIVGARNASLNGRKFAEKIARDLGKAGQMIVSGLARGIDTSAHAGAIESGTIAVVAGGIDIIYPPENAQLYAQIRSEGCIVAESPMSMEPMARHFPRRNRIVSGISSGVLVVEATLKSGSLITARMAGEQGRDVYAVPGHPFDPRAEGPNKLIQDGALLVRNAEDVLNNIGSFRHAVPALSEGVQQDWNEADVPEIDAETARDEILQNLSSTPVTVDELVRNCHLTIPAAQVALLELELAGRIQRLPGNRITLLN</sequence>
<feature type="domain" description="DprA winged helix" evidence="3">
    <location>
        <begin position="314"/>
        <end position="372"/>
    </location>
</feature>
<dbReference type="Pfam" id="PF02481">
    <property type="entry name" value="DNA_processg_A"/>
    <property type="match status" value="1"/>
</dbReference>